<dbReference type="RefSeq" id="WP_028929310.1">
    <property type="nucleotide sequence ID" value="NZ_AUII01000004.1"/>
</dbReference>
<reference evidence="1 2" key="1">
    <citation type="submission" date="2019-07" db="EMBL/GenBank/DDBJ databases">
        <title>Whole genome shotgun sequence of Pseudonocardia asaccharolytica NBRC 16224.</title>
        <authorList>
            <person name="Hosoyama A."/>
            <person name="Uohara A."/>
            <person name="Ohji S."/>
            <person name="Ichikawa N."/>
        </authorList>
    </citation>
    <scope>NUCLEOTIDE SEQUENCE [LARGE SCALE GENOMIC DNA]</scope>
    <source>
        <strain evidence="1 2">NBRC 16224</strain>
    </source>
</reference>
<evidence type="ECO:0000313" key="1">
    <source>
        <dbReference type="EMBL" id="GEL18348.1"/>
    </source>
</evidence>
<gene>
    <name evidence="1" type="ORF">PA7_21850</name>
</gene>
<comment type="caution">
    <text evidence="1">The sequence shown here is derived from an EMBL/GenBank/DDBJ whole genome shotgun (WGS) entry which is preliminary data.</text>
</comment>
<proteinExistence type="predicted"/>
<organism evidence="1 2">
    <name type="scientific">Pseudonocardia asaccharolytica DSM 44247 = NBRC 16224</name>
    <dbReference type="NCBI Taxonomy" id="1123024"/>
    <lineage>
        <taxon>Bacteria</taxon>
        <taxon>Bacillati</taxon>
        <taxon>Actinomycetota</taxon>
        <taxon>Actinomycetes</taxon>
        <taxon>Pseudonocardiales</taxon>
        <taxon>Pseudonocardiaceae</taxon>
        <taxon>Pseudonocardia</taxon>
    </lineage>
</organism>
<sequence>MSATQLEDDTDPAVCSVAGALWLIGAVAAVDVDRLPEELRSRRVQVQLDIAWARAQRRRDAAALVALLEIERSAPQVTRRNVVARDTIRRLLARARGSNGVAVRGLAHRADVAL</sequence>
<dbReference type="STRING" id="1123024.GCA_000423625_01239"/>
<dbReference type="Proteomes" id="UP000321328">
    <property type="component" value="Unassembled WGS sequence"/>
</dbReference>
<name>A0A511D5Y8_9PSEU</name>
<protein>
    <submittedName>
        <fullName evidence="1">Uncharacterized protein</fullName>
    </submittedName>
</protein>
<dbReference type="OrthoDB" id="3504495at2"/>
<evidence type="ECO:0000313" key="2">
    <source>
        <dbReference type="Proteomes" id="UP000321328"/>
    </source>
</evidence>
<dbReference type="EMBL" id="BJVI01000019">
    <property type="protein sequence ID" value="GEL18348.1"/>
    <property type="molecule type" value="Genomic_DNA"/>
</dbReference>
<accession>A0A511D5Y8</accession>
<dbReference type="AlphaFoldDB" id="A0A511D5Y8"/>
<keyword evidence="2" id="KW-1185">Reference proteome</keyword>